<evidence type="ECO:0000256" key="1">
    <source>
        <dbReference type="SAM" id="Phobius"/>
    </source>
</evidence>
<dbReference type="EMBL" id="CP033433">
    <property type="protein sequence ID" value="AYQ74446.1"/>
    <property type="molecule type" value="Genomic_DNA"/>
</dbReference>
<feature type="transmembrane region" description="Helical" evidence="1">
    <location>
        <begin position="115"/>
        <end position="142"/>
    </location>
</feature>
<feature type="transmembrane region" description="Helical" evidence="1">
    <location>
        <begin position="51"/>
        <end position="71"/>
    </location>
</feature>
<keyword evidence="1" id="KW-0812">Transmembrane</keyword>
<evidence type="ECO:0000313" key="3">
    <source>
        <dbReference type="Proteomes" id="UP000269097"/>
    </source>
</evidence>
<protein>
    <submittedName>
        <fullName evidence="2">ECF transporter S component</fullName>
    </submittedName>
</protein>
<feature type="transmembrane region" description="Helical" evidence="1">
    <location>
        <begin position="24"/>
        <end position="44"/>
    </location>
</feature>
<dbReference type="InterPro" id="IPR024529">
    <property type="entry name" value="ECF_trnsprt_substrate-spec"/>
</dbReference>
<keyword evidence="3" id="KW-1185">Reference proteome</keyword>
<reference evidence="2 3" key="1">
    <citation type="submission" date="2018-10" db="EMBL/GenBank/DDBJ databases">
        <title>Genome Sequence of Cohnella sp.</title>
        <authorList>
            <person name="Srinivasan S."/>
            <person name="Kim M.K."/>
        </authorList>
    </citation>
    <scope>NUCLEOTIDE SEQUENCE [LARGE SCALE GENOMIC DNA]</scope>
    <source>
        <strain evidence="2 3">18JY8-7</strain>
    </source>
</reference>
<dbReference type="Proteomes" id="UP000269097">
    <property type="component" value="Chromosome"/>
</dbReference>
<evidence type="ECO:0000313" key="2">
    <source>
        <dbReference type="EMBL" id="AYQ74446.1"/>
    </source>
</evidence>
<dbReference type="NCBIfam" id="NF045596">
    <property type="entry name" value="ECF_S_CD3073"/>
    <property type="match status" value="1"/>
</dbReference>
<organism evidence="2 3">
    <name type="scientific">Cohnella candidum</name>
    <dbReference type="NCBI Taxonomy" id="2674991"/>
    <lineage>
        <taxon>Bacteria</taxon>
        <taxon>Bacillati</taxon>
        <taxon>Bacillota</taxon>
        <taxon>Bacilli</taxon>
        <taxon>Bacillales</taxon>
        <taxon>Paenibacillaceae</taxon>
        <taxon>Cohnella</taxon>
    </lineage>
</organism>
<dbReference type="Pfam" id="PF12822">
    <property type="entry name" value="ECF_trnsprt"/>
    <property type="match status" value="1"/>
</dbReference>
<dbReference type="Gene3D" id="1.10.1760.20">
    <property type="match status" value="1"/>
</dbReference>
<keyword evidence="1" id="KW-0472">Membrane</keyword>
<dbReference type="KEGG" id="coh:EAV92_18840"/>
<accession>A0A3G3K1R1</accession>
<name>A0A3G3K1R1_9BACL</name>
<dbReference type="AlphaFoldDB" id="A0A3G3K1R1"/>
<gene>
    <name evidence="2" type="ORF">EAV92_18840</name>
</gene>
<dbReference type="GO" id="GO:0022857">
    <property type="term" value="F:transmembrane transporter activity"/>
    <property type="evidence" value="ECO:0007669"/>
    <property type="project" value="InterPro"/>
</dbReference>
<proteinExistence type="predicted"/>
<sequence length="215" mass="23093">MIRSRRLSPWQIKRKDEPIVNQNVTRLALCAFAIALNVVAGTIVGDLKIPLLFLDTIGTIFIAVLYGPYWAFAVGILTNLVLGVTSNYTNIPFGLVNGAVGLIAGYAARRYGFSLWIAIASGVFMSIICPIIGTPIAVAMFGGLTGGATDVVVIWLRDAGAQLFAAAFIPRLYENLLDKVLSCILVMLIIRNLPAGMMKRLGSPKRSSRGSQHAA</sequence>
<keyword evidence="1" id="KW-1133">Transmembrane helix</keyword>